<dbReference type="RefSeq" id="WP_077740568.1">
    <property type="nucleotide sequence ID" value="NZ_AP022579.1"/>
</dbReference>
<evidence type="ECO:0000313" key="1">
    <source>
        <dbReference type="EMBL" id="BBX90737.1"/>
    </source>
</evidence>
<dbReference type="Proteomes" id="UP001162885">
    <property type="component" value="Chromosome"/>
</dbReference>
<reference evidence="1 3" key="1">
    <citation type="journal article" date="2019" name="Emerg. Microbes Infect.">
        <title>Comprehensive subspecies identification of 175 nontuberculous mycobacteria species based on 7547 genomic profiles.</title>
        <authorList>
            <person name="Matsumoto Y."/>
            <person name="Kinjo T."/>
            <person name="Motooka D."/>
            <person name="Nabeya D."/>
            <person name="Jung N."/>
            <person name="Uechi K."/>
            <person name="Horii T."/>
            <person name="Iida T."/>
            <person name="Fujita J."/>
            <person name="Nakamura S."/>
        </authorList>
    </citation>
    <scope>NUCLEOTIDE SEQUENCE [LARGE SCALE GENOMIC DNA]</scope>
    <source>
        <strain evidence="1 3">JCM 15653</strain>
    </source>
</reference>
<dbReference type="EMBL" id="CP060016">
    <property type="protein sequence ID" value="UNC00925.1"/>
    <property type="molecule type" value="Genomic_DNA"/>
</dbReference>
<evidence type="ECO:0000313" key="4">
    <source>
        <dbReference type="Proteomes" id="UP001162885"/>
    </source>
</evidence>
<evidence type="ECO:0000313" key="2">
    <source>
        <dbReference type="EMBL" id="UNC00925.1"/>
    </source>
</evidence>
<reference evidence="1" key="2">
    <citation type="submission" date="2020-02" db="EMBL/GenBank/DDBJ databases">
        <authorList>
            <person name="Matsumoto Y."/>
            <person name="Motooka D."/>
            <person name="Nakamura S."/>
        </authorList>
    </citation>
    <scope>NUCLEOTIDE SEQUENCE</scope>
    <source>
        <strain evidence="1">JCM 15653</strain>
    </source>
</reference>
<evidence type="ECO:0000313" key="3">
    <source>
        <dbReference type="Proteomes" id="UP000466683"/>
    </source>
</evidence>
<name>A0AAX3A014_9MYCO</name>
<protein>
    <submittedName>
        <fullName evidence="2">Outer membrane porin GjpA</fullName>
    </submittedName>
</protein>
<organism evidence="2 4">
    <name type="scientific">Mycolicibacterium boenickei</name>
    <dbReference type="NCBI Taxonomy" id="146017"/>
    <lineage>
        <taxon>Bacteria</taxon>
        <taxon>Bacillati</taxon>
        <taxon>Actinomycetota</taxon>
        <taxon>Actinomycetes</taxon>
        <taxon>Mycobacteriales</taxon>
        <taxon>Mycobacteriaceae</taxon>
        <taxon>Mycolicibacterium</taxon>
    </lineage>
</organism>
<accession>A0AAX3A014</accession>
<dbReference type="InterPro" id="IPR049934">
    <property type="entry name" value="GjpA-like"/>
</dbReference>
<dbReference type="NCBIfam" id="NF033942">
    <property type="entry name" value="GjpA"/>
    <property type="match status" value="1"/>
</dbReference>
<sequence>MHAALRPYATAGIALVGASVIAVTPVIAPPAPPDIQVPRIAAAEVGLTAATDVLSRWVEVFNTASGNATKLADFSFEAPATALQQVIVNQVGYMGDVLNDPANIGSVFERIGANLQKAFSWATMQGLPDDINDPGLVPVLALSNDPVHTLVVALLPSFLPEGTPEFVTPLVHFLASPLSGVLIGFAGPLISPAAAALNSIMAGDLLNLPANVVDGFFNGATLNLDALLPAINGAGVLPEGTTFDKLGIAFGGLLSPGTTANTIPFGTQVGEPGIGGSVFSSLDLAITTNALGFPFTLQAPGVPVGPIGALASLSQIVAGAIGWDGEGNPLTHISFPTLPTGSENTAPVSAPLSAVAEAPDVNATTLALDAPAPAPTEAPITEAAPAEDAAAPAVTATVAAAEDEADRPSVVDATNKFTPRSLVVDKETGSAPRVATAAKSLGGEASRAAKKIGDDVKKALGIKPKKEKKAAAHSVEGDK</sequence>
<dbReference type="AlphaFoldDB" id="A0AAX3A014"/>
<proteinExistence type="predicted"/>
<reference evidence="2 4" key="3">
    <citation type="journal article" date="2022" name="BMC Genomics">
        <title>Comparative genome analysis of mycobacteria focusing on tRNA and non-coding RNA.</title>
        <authorList>
            <person name="Behra P.R.K."/>
            <person name="Pettersson B.M.F."/>
            <person name="Ramesh M."/>
            <person name="Das S."/>
            <person name="Dasgupta S."/>
            <person name="Kirsebom L.A."/>
        </authorList>
    </citation>
    <scope>NUCLEOTIDE SEQUENCE [LARGE SCALE GENOMIC DNA]</scope>
    <source>
        <strain evidence="2 4">DSM 44677</strain>
    </source>
</reference>
<gene>
    <name evidence="2" type="primary">gjpA</name>
    <name evidence="2" type="ORF">H5U98_05795</name>
    <name evidence="1" type="ORF">MBOE_23860</name>
</gene>
<keyword evidence="3" id="KW-1185">Reference proteome</keyword>
<dbReference type="Proteomes" id="UP000466683">
    <property type="component" value="Chromosome"/>
</dbReference>
<dbReference type="EMBL" id="AP022579">
    <property type="protein sequence ID" value="BBX90737.1"/>
    <property type="molecule type" value="Genomic_DNA"/>
</dbReference>